<dbReference type="STRING" id="1167632.GCA_000286335_01157"/>
<evidence type="ECO:0000259" key="5">
    <source>
        <dbReference type="PROSITE" id="PS51725"/>
    </source>
</evidence>
<evidence type="ECO:0000313" key="6">
    <source>
        <dbReference type="EMBL" id="PTI31059.1"/>
    </source>
</evidence>
<reference evidence="6 7" key="1">
    <citation type="journal article" date="2016" name="Front. Microbiol.">
        <title>Comprehensive Phylogenetic Analysis of Bovine Non-aureus Staphylococci Species Based on Whole-Genome Sequencing.</title>
        <authorList>
            <person name="Naushad S."/>
            <person name="Barkema H.W."/>
            <person name="Luby C."/>
            <person name="Condas L.A."/>
            <person name="Nobrega D.B."/>
            <person name="Carson D.A."/>
            <person name="De Buck J."/>
        </authorList>
    </citation>
    <scope>NUCLEOTIDE SEQUENCE [LARGE SCALE GENOMIC DNA]</scope>
    <source>
        <strain evidence="6 7">SNUC 2204</strain>
    </source>
</reference>
<dbReference type="Pfam" id="PF03992">
    <property type="entry name" value="ABM"/>
    <property type="match status" value="1"/>
</dbReference>
<comment type="caution">
    <text evidence="6">The sequence shown here is derived from an EMBL/GenBank/DDBJ whole genome shotgun (WGS) entry which is preliminary data.</text>
</comment>
<dbReference type="PANTHER" id="PTHR34474">
    <property type="entry name" value="SIGNAL TRANSDUCTION PROTEIN TRAP"/>
    <property type="match status" value="1"/>
</dbReference>
<dbReference type="InterPro" id="IPR011008">
    <property type="entry name" value="Dimeric_a/b-barrel"/>
</dbReference>
<dbReference type="PROSITE" id="PS51725">
    <property type="entry name" value="ABM"/>
    <property type="match status" value="1"/>
</dbReference>
<dbReference type="PANTHER" id="PTHR34474:SF4">
    <property type="entry name" value="HEME OXYGENASE (STAPHYLOBILIN-PRODUCING) 1"/>
    <property type="match status" value="1"/>
</dbReference>
<dbReference type="AlphaFoldDB" id="A0A2T4PX01"/>
<evidence type="ECO:0000256" key="3">
    <source>
        <dbReference type="ARBA" id="ARBA00032861"/>
    </source>
</evidence>
<name>A0A2T4PX01_9STAP</name>
<evidence type="ECO:0000256" key="4">
    <source>
        <dbReference type="SAM" id="MobiDB-lite"/>
    </source>
</evidence>
<dbReference type="Gene3D" id="3.30.70.100">
    <property type="match status" value="1"/>
</dbReference>
<dbReference type="InterPro" id="IPR007138">
    <property type="entry name" value="ABM_dom"/>
</dbReference>
<feature type="region of interest" description="Disordered" evidence="4">
    <location>
        <begin position="75"/>
        <end position="106"/>
    </location>
</feature>
<evidence type="ECO:0000256" key="2">
    <source>
        <dbReference type="ARBA" id="ARBA00018486"/>
    </source>
</evidence>
<organism evidence="6 7">
    <name type="scientific">Mammaliicoccus vitulinus</name>
    <dbReference type="NCBI Taxonomy" id="71237"/>
    <lineage>
        <taxon>Bacteria</taxon>
        <taxon>Bacillati</taxon>
        <taxon>Bacillota</taxon>
        <taxon>Bacilli</taxon>
        <taxon>Bacillales</taxon>
        <taxon>Staphylococcaceae</taxon>
        <taxon>Mammaliicoccus</taxon>
    </lineage>
</organism>
<evidence type="ECO:0000256" key="1">
    <source>
        <dbReference type="ARBA" id="ARBA00009267"/>
    </source>
</evidence>
<dbReference type="SUPFAM" id="SSF54909">
    <property type="entry name" value="Dimeric alpha+beta barrel"/>
    <property type="match status" value="1"/>
</dbReference>
<feature type="domain" description="ABM" evidence="5">
    <location>
        <begin position="2"/>
        <end position="95"/>
    </location>
</feature>
<protein>
    <recommendedName>
        <fullName evidence="2">Signal transduction protein TRAP</fullName>
    </recommendedName>
    <alternativeName>
        <fullName evidence="3">Target of RNAIII-activating protein</fullName>
    </alternativeName>
</protein>
<dbReference type="Proteomes" id="UP000241209">
    <property type="component" value="Unassembled WGS sequence"/>
</dbReference>
<comment type="similarity">
    <text evidence="1">Belongs to the TRAP family.</text>
</comment>
<dbReference type="InterPro" id="IPR050404">
    <property type="entry name" value="Heme-degrading_MO"/>
</dbReference>
<dbReference type="RefSeq" id="WP_107556480.1">
    <property type="nucleotide sequence ID" value="NZ_CANQVP010000018.1"/>
</dbReference>
<accession>A0A2T4PX01</accession>
<sequence length="106" mass="12240">MFIAQATFSTKDSDAKSILNNKMSHAKQDFEGFEGFIDAEVWKSEAGSKLEYAIVSKWHDKKDFQAWVSRPAHVEEHKNMSKEAKEQAEATSPKIEKQIRKYELMD</sequence>
<evidence type="ECO:0000313" key="7">
    <source>
        <dbReference type="Proteomes" id="UP000241209"/>
    </source>
</evidence>
<gene>
    <name evidence="6" type="ORF">BU072_00210</name>
</gene>
<proteinExistence type="inferred from homology"/>
<dbReference type="EMBL" id="PZFK01000001">
    <property type="protein sequence ID" value="PTI31059.1"/>
    <property type="molecule type" value="Genomic_DNA"/>
</dbReference>